<dbReference type="AlphaFoldDB" id="A0ABD1PPK9"/>
<protein>
    <submittedName>
        <fullName evidence="2">Uncharacterized protein</fullName>
    </submittedName>
</protein>
<gene>
    <name evidence="2" type="ORF">Adt_41707</name>
</gene>
<keyword evidence="3" id="KW-1185">Reference proteome</keyword>
<accession>A0ABD1PPK9</accession>
<evidence type="ECO:0000313" key="3">
    <source>
        <dbReference type="Proteomes" id="UP001604336"/>
    </source>
</evidence>
<name>A0ABD1PPK9_9LAMI</name>
<feature type="region of interest" description="Disordered" evidence="1">
    <location>
        <begin position="200"/>
        <end position="227"/>
    </location>
</feature>
<reference evidence="3" key="1">
    <citation type="submission" date="2024-07" db="EMBL/GenBank/DDBJ databases">
        <title>Two chromosome-level genome assemblies of Korean endemic species Abeliophyllum distichum and Forsythia ovata (Oleaceae).</title>
        <authorList>
            <person name="Jang H."/>
        </authorList>
    </citation>
    <scope>NUCLEOTIDE SEQUENCE [LARGE SCALE GENOMIC DNA]</scope>
</reference>
<evidence type="ECO:0000256" key="1">
    <source>
        <dbReference type="SAM" id="MobiDB-lite"/>
    </source>
</evidence>
<sequence length="255" mass="29074">MERLNRNQPQQPVQPSIHEIDTIIGGLHPSGNSNNSKKIYIREAKEPANVNYHLHTHPAGTLRSDSITFSPFDAVGVHFFHNDALVVRAVLAINGMERMLVDDKSSINIIYGTTYEKMGIETHLTPAIDPIYEMEETPTTIRNSLEYLIADKSFSYHGVLTRLALIDLACYTNAMRKFVDREIHVIDVEMRKALTDPERIDVGPKRKDEHMRELEDPKDLDSRVKEVDPRTSLVEKLKCFPVDTIDPTKELKLES</sequence>
<evidence type="ECO:0000313" key="2">
    <source>
        <dbReference type="EMBL" id="KAL2465856.1"/>
    </source>
</evidence>
<comment type="caution">
    <text evidence="2">The sequence shown here is derived from an EMBL/GenBank/DDBJ whole genome shotgun (WGS) entry which is preliminary data.</text>
</comment>
<proteinExistence type="predicted"/>
<dbReference type="EMBL" id="JBFOLK010000013">
    <property type="protein sequence ID" value="KAL2465856.1"/>
    <property type="molecule type" value="Genomic_DNA"/>
</dbReference>
<dbReference type="Proteomes" id="UP001604336">
    <property type="component" value="Unassembled WGS sequence"/>
</dbReference>
<organism evidence="2 3">
    <name type="scientific">Abeliophyllum distichum</name>
    <dbReference type="NCBI Taxonomy" id="126358"/>
    <lineage>
        <taxon>Eukaryota</taxon>
        <taxon>Viridiplantae</taxon>
        <taxon>Streptophyta</taxon>
        <taxon>Embryophyta</taxon>
        <taxon>Tracheophyta</taxon>
        <taxon>Spermatophyta</taxon>
        <taxon>Magnoliopsida</taxon>
        <taxon>eudicotyledons</taxon>
        <taxon>Gunneridae</taxon>
        <taxon>Pentapetalae</taxon>
        <taxon>asterids</taxon>
        <taxon>lamiids</taxon>
        <taxon>Lamiales</taxon>
        <taxon>Oleaceae</taxon>
        <taxon>Forsythieae</taxon>
        <taxon>Abeliophyllum</taxon>
    </lineage>
</organism>